<proteinExistence type="predicted"/>
<sequence>MENYIMLDGKKIMLTEEQVAQLRNSDSASKVSRRFNPFDRTEGSYWYCMTDKKTLISVEIRDDHDMFDNEMYDDIANYFNNKNFAMYVALNQLLYRKLLQYAYDNDIIDNNPWNGSTRHYFIVQSVAGRFFVNITWNGQLPCNVYFKDEDSANQAIKDVVEPFMHEHRNFRFVW</sequence>
<reference evidence="1" key="1">
    <citation type="journal article" date="2021" name="Proc. Natl. Acad. Sci. U.S.A.">
        <title>A Catalog of Tens of Thousands of Viruses from Human Metagenomes Reveals Hidden Associations with Chronic Diseases.</title>
        <authorList>
            <person name="Tisza M.J."/>
            <person name="Buck C.B."/>
        </authorList>
    </citation>
    <scope>NUCLEOTIDE SEQUENCE</scope>
    <source>
        <strain evidence="1">Ctj3P51</strain>
    </source>
</reference>
<accession>A0A8S5NP64</accession>
<protein>
    <submittedName>
        <fullName evidence="1">Uncharacterized protein</fullName>
    </submittedName>
</protein>
<name>A0A8S5NP64_9CAUD</name>
<organism evidence="1">
    <name type="scientific">Myoviridae sp. ctj3P51</name>
    <dbReference type="NCBI Taxonomy" id="2826687"/>
    <lineage>
        <taxon>Viruses</taxon>
        <taxon>Duplodnaviria</taxon>
        <taxon>Heunggongvirae</taxon>
        <taxon>Uroviricota</taxon>
        <taxon>Caudoviricetes</taxon>
    </lineage>
</organism>
<evidence type="ECO:0000313" key="1">
    <source>
        <dbReference type="EMBL" id="DAD96526.1"/>
    </source>
</evidence>
<dbReference type="EMBL" id="BK015217">
    <property type="protein sequence ID" value="DAD96526.1"/>
    <property type="molecule type" value="Genomic_DNA"/>
</dbReference>